<feature type="region of interest" description="Disordered" evidence="1">
    <location>
        <begin position="37"/>
        <end position="60"/>
    </location>
</feature>
<evidence type="ECO:0000256" key="2">
    <source>
        <dbReference type="SAM" id="SignalP"/>
    </source>
</evidence>
<feature type="compositionally biased region" description="Basic and acidic residues" evidence="1">
    <location>
        <begin position="379"/>
        <end position="394"/>
    </location>
</feature>
<dbReference type="Proteomes" id="UP000002630">
    <property type="component" value="Linkage Group LG16"/>
</dbReference>
<feature type="compositionally biased region" description="Basic and acidic residues" evidence="1">
    <location>
        <begin position="298"/>
        <end position="307"/>
    </location>
</feature>
<reference evidence="3 4" key="1">
    <citation type="journal article" date="2010" name="Nature">
        <title>The Ectocarpus genome and the independent evolution of multicellularity in brown algae.</title>
        <authorList>
            <person name="Cock J.M."/>
            <person name="Sterck L."/>
            <person name="Rouze P."/>
            <person name="Scornet D."/>
            <person name="Allen A.E."/>
            <person name="Amoutzias G."/>
            <person name="Anthouard V."/>
            <person name="Artiguenave F."/>
            <person name="Aury J.M."/>
            <person name="Badger J.H."/>
            <person name="Beszteri B."/>
            <person name="Billiau K."/>
            <person name="Bonnet E."/>
            <person name="Bothwell J.H."/>
            <person name="Bowler C."/>
            <person name="Boyen C."/>
            <person name="Brownlee C."/>
            <person name="Carrano C.J."/>
            <person name="Charrier B."/>
            <person name="Cho G.Y."/>
            <person name="Coelho S.M."/>
            <person name="Collen J."/>
            <person name="Corre E."/>
            <person name="Da Silva C."/>
            <person name="Delage L."/>
            <person name="Delaroque N."/>
            <person name="Dittami S.M."/>
            <person name="Doulbeau S."/>
            <person name="Elias M."/>
            <person name="Farnham G."/>
            <person name="Gachon C.M."/>
            <person name="Gschloessl B."/>
            <person name="Heesch S."/>
            <person name="Jabbari K."/>
            <person name="Jubin C."/>
            <person name="Kawai H."/>
            <person name="Kimura K."/>
            <person name="Kloareg B."/>
            <person name="Kupper F.C."/>
            <person name="Lang D."/>
            <person name="Le Bail A."/>
            <person name="Leblanc C."/>
            <person name="Lerouge P."/>
            <person name="Lohr M."/>
            <person name="Lopez P.J."/>
            <person name="Martens C."/>
            <person name="Maumus F."/>
            <person name="Michel G."/>
            <person name="Miranda-Saavedra D."/>
            <person name="Morales J."/>
            <person name="Moreau H."/>
            <person name="Motomura T."/>
            <person name="Nagasato C."/>
            <person name="Napoli C.A."/>
            <person name="Nelson D.R."/>
            <person name="Nyvall-Collen P."/>
            <person name="Peters A.F."/>
            <person name="Pommier C."/>
            <person name="Potin P."/>
            <person name="Poulain J."/>
            <person name="Quesneville H."/>
            <person name="Read B."/>
            <person name="Rensing S.A."/>
            <person name="Ritter A."/>
            <person name="Rousvoal S."/>
            <person name="Samanta M."/>
            <person name="Samson G."/>
            <person name="Schroeder D.C."/>
            <person name="Segurens B."/>
            <person name="Strittmatter M."/>
            <person name="Tonon T."/>
            <person name="Tregear J.W."/>
            <person name="Valentin K."/>
            <person name="von Dassow P."/>
            <person name="Yamagishi T."/>
            <person name="Van de Peer Y."/>
            <person name="Wincker P."/>
        </authorList>
    </citation>
    <scope>NUCLEOTIDE SEQUENCE [LARGE SCALE GENOMIC DNA]</scope>
    <source>
        <strain evidence="4">Ec32 / CCAP1310/4</strain>
    </source>
</reference>
<evidence type="ECO:0000313" key="3">
    <source>
        <dbReference type="EMBL" id="CBN80487.1"/>
    </source>
</evidence>
<feature type="region of interest" description="Disordered" evidence="1">
    <location>
        <begin position="175"/>
        <end position="255"/>
    </location>
</feature>
<keyword evidence="2" id="KW-0732">Signal</keyword>
<dbReference type="AlphaFoldDB" id="D8LPL5"/>
<accession>D8LPL5</accession>
<feature type="chain" id="PRO_5003117375" evidence="2">
    <location>
        <begin position="38"/>
        <end position="465"/>
    </location>
</feature>
<protein>
    <submittedName>
        <fullName evidence="3">Uncharacterized protein</fullName>
    </submittedName>
</protein>
<keyword evidence="4" id="KW-1185">Reference proteome</keyword>
<dbReference type="EMBL" id="FN648730">
    <property type="protein sequence ID" value="CBN80487.1"/>
    <property type="molecule type" value="Genomic_DNA"/>
</dbReference>
<feature type="region of interest" description="Disordered" evidence="1">
    <location>
        <begin position="357"/>
        <end position="394"/>
    </location>
</feature>
<name>D8LPL5_ECTSI</name>
<feature type="compositionally biased region" description="Low complexity" evidence="1">
    <location>
        <begin position="175"/>
        <end position="196"/>
    </location>
</feature>
<feature type="signal peptide" evidence="2">
    <location>
        <begin position="1"/>
        <end position="37"/>
    </location>
</feature>
<evidence type="ECO:0000313" key="4">
    <source>
        <dbReference type="Proteomes" id="UP000002630"/>
    </source>
</evidence>
<evidence type="ECO:0000256" key="1">
    <source>
        <dbReference type="SAM" id="MobiDB-lite"/>
    </source>
</evidence>
<feature type="region of interest" description="Disordered" evidence="1">
    <location>
        <begin position="283"/>
        <end position="317"/>
    </location>
</feature>
<organism evidence="3 4">
    <name type="scientific">Ectocarpus siliculosus</name>
    <name type="common">Brown alga</name>
    <name type="synonym">Conferva siliculosa</name>
    <dbReference type="NCBI Taxonomy" id="2880"/>
    <lineage>
        <taxon>Eukaryota</taxon>
        <taxon>Sar</taxon>
        <taxon>Stramenopiles</taxon>
        <taxon>Ochrophyta</taxon>
        <taxon>PX clade</taxon>
        <taxon>Phaeophyceae</taxon>
        <taxon>Ectocarpales</taxon>
        <taxon>Ectocarpaceae</taxon>
        <taxon>Ectocarpus</taxon>
    </lineage>
</organism>
<feature type="compositionally biased region" description="Pro residues" evidence="1">
    <location>
        <begin position="41"/>
        <end position="56"/>
    </location>
</feature>
<dbReference type="InParanoid" id="D8LPL5"/>
<feature type="compositionally biased region" description="Low complexity" evidence="1">
    <location>
        <begin position="222"/>
        <end position="242"/>
    </location>
</feature>
<gene>
    <name evidence="3" type="ORF">Esi_0052_0175</name>
</gene>
<sequence>MHVWERSEAPLVPLRPLPPPKVAILLLLLEARLPTLASSPRPAPPTQPPTPPPPHPHPARLHLYRPIPEVSGLLVLIRLPPRLVLQLRKLSMHLLKAPLLVLPERKPARRAVRKITYTAPAARCAAAPVTAASNAAGGTTHQGLRKTTAAAAAAQAPAAAAASCTDGSMETPAAAAAATQASPDAAAPRAPGIADASFRNDATATVGDEEDGGGGCGGGDPGDASGAAAPAPSPVSAASGAGSNTDGPVPGPEELCACASDSVDAGASTSAKGVASAAAVPAPASTCADDGAPAAGGQKDEGNDTRGKLQFSGWQPAAVSRCTTADDKPPEGLTEQERNVWIRSWNAKERALYAIEQEEEGGRPRGGGDGSAAKHPRPKVSEEDDRKSEEEKTDDMVVKAQAGLFLEDFDMVQRFLVQKLGWKHIRPNRRRAESWTKEDCVYICKDRLCLALARDREFLDMFARH</sequence>
<proteinExistence type="predicted"/>
<dbReference type="EMBL" id="FN649741">
    <property type="protein sequence ID" value="CBN80487.1"/>
    <property type="molecule type" value="Genomic_DNA"/>
</dbReference>